<dbReference type="AlphaFoldDB" id="A0A367GKR2"/>
<feature type="transmembrane region" description="Helical" evidence="1">
    <location>
        <begin position="63"/>
        <end position="82"/>
    </location>
</feature>
<dbReference type="OrthoDB" id="799880at2"/>
<evidence type="ECO:0000313" key="3">
    <source>
        <dbReference type="Proteomes" id="UP000253209"/>
    </source>
</evidence>
<comment type="caution">
    <text evidence="2">The sequence shown here is derived from an EMBL/GenBank/DDBJ whole genome shotgun (WGS) entry which is preliminary data.</text>
</comment>
<evidence type="ECO:0000313" key="2">
    <source>
        <dbReference type="EMBL" id="RCH54067.1"/>
    </source>
</evidence>
<protein>
    <submittedName>
        <fullName evidence="2">Uncharacterized protein</fullName>
    </submittedName>
</protein>
<proteinExistence type="predicted"/>
<reference evidence="2 3" key="1">
    <citation type="submission" date="2018-05" db="EMBL/GenBank/DDBJ databases">
        <title>Mucilaginibacter hurinus sp. nov., isolated from briquette warehouse soil.</title>
        <authorList>
            <person name="Choi L."/>
        </authorList>
    </citation>
    <scope>NUCLEOTIDE SEQUENCE [LARGE SCALE GENOMIC DNA]</scope>
    <source>
        <strain evidence="2 3">ZR32</strain>
    </source>
</reference>
<organism evidence="2 3">
    <name type="scientific">Mucilaginibacter hurinus</name>
    <dbReference type="NCBI Taxonomy" id="2201324"/>
    <lineage>
        <taxon>Bacteria</taxon>
        <taxon>Pseudomonadati</taxon>
        <taxon>Bacteroidota</taxon>
        <taxon>Sphingobacteriia</taxon>
        <taxon>Sphingobacteriales</taxon>
        <taxon>Sphingobacteriaceae</taxon>
        <taxon>Mucilaginibacter</taxon>
    </lineage>
</organism>
<evidence type="ECO:0000256" key="1">
    <source>
        <dbReference type="SAM" id="Phobius"/>
    </source>
</evidence>
<dbReference type="Proteomes" id="UP000253209">
    <property type="component" value="Unassembled WGS sequence"/>
</dbReference>
<gene>
    <name evidence="2" type="ORF">DJ568_14375</name>
</gene>
<feature type="transmembrane region" description="Helical" evidence="1">
    <location>
        <begin position="94"/>
        <end position="112"/>
    </location>
</feature>
<sequence>MEIEITQIIATKYYHMAMSTTTKFILNLSFLVIPFAVLCVVLHEDDINGSIGGGSYDLSGLVYGLLLFAFIIIWLIWILICYFNSKSAVNRKLYGALLVIGLLTLIAAWFVTPDMF</sequence>
<dbReference type="RefSeq" id="WP_114005992.1">
    <property type="nucleotide sequence ID" value="NZ_QGDC01000008.1"/>
</dbReference>
<keyword evidence="1" id="KW-0812">Transmembrane</keyword>
<feature type="transmembrane region" description="Helical" evidence="1">
    <location>
        <begin position="24"/>
        <end position="43"/>
    </location>
</feature>
<keyword evidence="1" id="KW-1133">Transmembrane helix</keyword>
<keyword evidence="3" id="KW-1185">Reference proteome</keyword>
<accession>A0A367GKR2</accession>
<dbReference type="EMBL" id="QGDC01000008">
    <property type="protein sequence ID" value="RCH54067.1"/>
    <property type="molecule type" value="Genomic_DNA"/>
</dbReference>
<name>A0A367GKR2_9SPHI</name>
<keyword evidence="1" id="KW-0472">Membrane</keyword>